<feature type="compositionally biased region" description="Polar residues" evidence="1">
    <location>
        <begin position="8"/>
        <end position="19"/>
    </location>
</feature>
<reference evidence="2 3" key="1">
    <citation type="submission" date="2015-07" db="EMBL/GenBank/DDBJ databases">
        <title>The genome of Melipona quadrifasciata.</title>
        <authorList>
            <person name="Pan H."/>
            <person name="Kapheim K."/>
        </authorList>
    </citation>
    <scope>NUCLEOTIDE SEQUENCE [LARGE SCALE GENOMIC DNA]</scope>
    <source>
        <strain evidence="2">0111107301</strain>
        <tissue evidence="2">Whole body</tissue>
    </source>
</reference>
<dbReference type="GO" id="GO:0003351">
    <property type="term" value="P:epithelial cilium movement involved in extracellular fluid movement"/>
    <property type="evidence" value="ECO:0007669"/>
    <property type="project" value="TreeGrafter"/>
</dbReference>
<keyword evidence="3" id="KW-1185">Reference proteome</keyword>
<dbReference type="OrthoDB" id="10257153at2759"/>
<evidence type="ECO:0000256" key="1">
    <source>
        <dbReference type="SAM" id="MobiDB-lite"/>
    </source>
</evidence>
<feature type="region of interest" description="Disordered" evidence="1">
    <location>
        <begin position="1"/>
        <end position="24"/>
    </location>
</feature>
<feature type="compositionally biased region" description="Basic residues" evidence="1">
    <location>
        <begin position="694"/>
        <end position="708"/>
    </location>
</feature>
<name>A0A0N0U698_9HYME</name>
<organism evidence="2 3">
    <name type="scientific">Melipona quadrifasciata</name>
    <dbReference type="NCBI Taxonomy" id="166423"/>
    <lineage>
        <taxon>Eukaryota</taxon>
        <taxon>Metazoa</taxon>
        <taxon>Ecdysozoa</taxon>
        <taxon>Arthropoda</taxon>
        <taxon>Hexapoda</taxon>
        <taxon>Insecta</taxon>
        <taxon>Pterygota</taxon>
        <taxon>Neoptera</taxon>
        <taxon>Endopterygota</taxon>
        <taxon>Hymenoptera</taxon>
        <taxon>Apocrita</taxon>
        <taxon>Aculeata</taxon>
        <taxon>Apoidea</taxon>
        <taxon>Anthophila</taxon>
        <taxon>Apidae</taxon>
        <taxon>Melipona</taxon>
    </lineage>
</organism>
<dbReference type="GO" id="GO:0005576">
    <property type="term" value="C:extracellular region"/>
    <property type="evidence" value="ECO:0007669"/>
    <property type="project" value="GOC"/>
</dbReference>
<gene>
    <name evidence="2" type="ORF">WN51_10311</name>
</gene>
<dbReference type="EMBL" id="KQ435735">
    <property type="protein sequence ID" value="KOX77221.1"/>
    <property type="molecule type" value="Genomic_DNA"/>
</dbReference>
<dbReference type="PANTHER" id="PTHR21963">
    <property type="entry name" value="PF6"/>
    <property type="match status" value="1"/>
</dbReference>
<dbReference type="GO" id="GO:1990716">
    <property type="term" value="C:axonemal central apparatus"/>
    <property type="evidence" value="ECO:0007669"/>
    <property type="project" value="TreeGrafter"/>
</dbReference>
<feature type="region of interest" description="Disordered" evidence="1">
    <location>
        <begin position="665"/>
        <end position="743"/>
    </location>
</feature>
<dbReference type="InterPro" id="IPR026173">
    <property type="entry name" value="SPAG17"/>
</dbReference>
<dbReference type="Proteomes" id="UP000053105">
    <property type="component" value="Unassembled WGS sequence"/>
</dbReference>
<evidence type="ECO:0000313" key="2">
    <source>
        <dbReference type="EMBL" id="KOX77221.1"/>
    </source>
</evidence>
<accession>A0A0N0U698</accession>
<dbReference type="GO" id="GO:1904158">
    <property type="term" value="P:axonemal central apparatus assembly"/>
    <property type="evidence" value="ECO:0007669"/>
    <property type="project" value="TreeGrafter"/>
</dbReference>
<protein>
    <submittedName>
        <fullName evidence="2">Sperm-associated antigen 17</fullName>
    </submittedName>
</protein>
<sequence length="1569" mass="180470">MIFERSNDSNGIINPAGQSDTRRYDRKANTKLRKRGEEWRDAVYVDDAPINGPNLYVILSCFHDPDLPQQLINAGVPLRCLMRIKRPGERLARGGDVETRTGKLYFLEEYSARLLKLYNFWTKLEERSRDPVANPELCDVGFLVFSPPRLDEESKDDDEALKKDTYDRVSCILYDFYDLYRQHGNYLRSMRLEGGMEADGSTTGRANTQVYETLLDGFPTECVSVPLILFAILTQVEANERGTTESSAVTGTRENTRVIVILNLDAILKRNFNRTCRTKQHDVETEAKSETTNKSSAVPLVFEEKIKSLDIKYNLEGEERGVDHDGRTVSDIKLILHEDSLLEAIRLLDDSAIQGVIANPTDLIDNILPIFRHPVIVDFFQKHGTSEEKSNEYTRHIDNIRRYFDGEVSDEEVRHHLHVLMFDGMMSRLNEFETMETETSGVINDATTKGEEVSVQESPEASLQRSKSLPSFSAKLTRELRFLSDGNIDYGRMVPEIVRCSPLFDLIDPRELLAPGYLARNVFEARVADRARPEDFTDVQLLPEAIFLQLVHRCLAAFDRLAPRYFEPTDSLLLCFYNDRRVDCVHEEERTSIIRTPVRLRDFCEYVVPEERDWLRREEELHRLRTVKSMERLMRRSSEIYEETMLFCDEDFVLPGTLKARDLQARRKSGLQDDKDVSSNTTTEKTSEKTTEKGKKKKRPSKGGKKKNDKSSSPRKSVDVETSSLITGKVSPGPPPDQAEREPVYDFVGYDLGRLRVQVTNRRRTFRSVDDTLVRVEVDDWLYKAKHLRITVTIRGHSLRLSRRIDAPETDEVFHLTSRLGIILAFQKLSSPRASMNRFHTWQDTIVEHRISWPTGLLIESVVGDGPDNPYYIRQSYTSRGYVNSEDDREICRKFLRNGTVLKYLHDGRVIVLRPNGNLDVPSATDNTVKVSRYTVLNDDGRVYEVVDDLVVSEHHRLLVRTASDYEVDEKFTRRADGTNVLLNSNGELIVRFPDGTRITTGYTIEKEPVTCDWTEEEVLLYFATDEQRSRADRSLSNPEYVDEARTSSPSSYEEKINELLIRDSFVSVLLTCRAEHKNYAAVSYDQSAVNCTLSMPDDLRVSISRRGHYEVSMADGVNLKIDEDSLSFKGNTCTTCGSQSTSKYNFSPFDSSAVIFTTTDVFGNVFEVTSDGKTHYSRGTLKCQKISSTGVVTCEEVFEEDVQTPCNHETLRFDEIDRVDCRLFAINRDLTAYEYVHRFTRNEIELTSVFDREISAILYGSPRRPALRRLITFEPVGSESRLKNMLSFPDCQVKPTNYDRRDMPRSTYSTPYDWLFPFGRNGNGIWKNIHELPLMGDVEALPELLSVRILRGFKEPGGNAVIDLQRALGRYWTSLVRDDLQSRFSVDQEKKLVQEKTKTAYDRLEDSLHALSLGTRKTIDVETYKIGLERQWQTKKSNGPRKSMKHDEFLGHKALEMEELEWQGCSEEYIAHWENVKRQSGEGSGRHHGHEISVTAPQRREIPRIPTMKIRPAIPVTSQSPYNEFHVHQFLGLALSHPRTHENRTLYRCRWVRFGRWSWNKPTLLTPL</sequence>
<feature type="compositionally biased region" description="Basic and acidic residues" evidence="1">
    <location>
        <begin position="665"/>
        <end position="677"/>
    </location>
</feature>
<proteinExistence type="predicted"/>
<dbReference type="STRING" id="166423.A0A0N0U698"/>
<evidence type="ECO:0000313" key="3">
    <source>
        <dbReference type="Proteomes" id="UP000053105"/>
    </source>
</evidence>
<feature type="compositionally biased region" description="Basic and acidic residues" evidence="1">
    <location>
        <begin position="709"/>
        <end position="719"/>
    </location>
</feature>
<dbReference type="PANTHER" id="PTHR21963:SF1">
    <property type="entry name" value="SPERM-ASSOCIATED ANTIGEN 17"/>
    <property type="match status" value="1"/>
</dbReference>